<evidence type="ECO:0000256" key="1">
    <source>
        <dbReference type="SAM" id="MobiDB-lite"/>
    </source>
</evidence>
<organism evidence="2 3">
    <name type="scientific">Candidatus Gottesmanbacteria bacterium GW2011_GWB1_49_7</name>
    <dbReference type="NCBI Taxonomy" id="1618448"/>
    <lineage>
        <taxon>Bacteria</taxon>
        <taxon>Candidatus Gottesmaniibacteriota</taxon>
    </lineage>
</organism>
<reference evidence="2 3" key="1">
    <citation type="journal article" date="2015" name="Nature">
        <title>rRNA introns, odd ribosomes, and small enigmatic genomes across a large radiation of phyla.</title>
        <authorList>
            <person name="Brown C.T."/>
            <person name="Hug L.A."/>
            <person name="Thomas B.C."/>
            <person name="Sharon I."/>
            <person name="Castelle C.J."/>
            <person name="Singh A."/>
            <person name="Wilkins M.J."/>
            <person name="Williams K.H."/>
            <person name="Banfield J.F."/>
        </authorList>
    </citation>
    <scope>NUCLEOTIDE SEQUENCE [LARGE SCALE GENOMIC DNA]</scope>
</reference>
<sequence length="250" mass="29218">MNKLKIKIGQRHDVEVKQDPEARLEELGVHEDSSIADEKWGGASLTTDKKSALGEVQEDNISDLDFNGNTANSKEFVDPAFFRLDININGRVYRLMADHLLRLRQEEFQSPDSEAFDQQLEACTFYRFSLFSAAIQVRRQRISLEQDFRRWLASIQRKHREDLSKQRKDQRREHGLNSRDQPGITKEEVVDSILCHQEDSPVYLKFQDQIQGIRDKEDILMELRDCLHDRGFHLGGIAERVAQHRKKPEF</sequence>
<accession>A0A0G1VWB2</accession>
<feature type="region of interest" description="Disordered" evidence="1">
    <location>
        <begin position="162"/>
        <end position="182"/>
    </location>
</feature>
<evidence type="ECO:0000313" key="3">
    <source>
        <dbReference type="Proteomes" id="UP000034588"/>
    </source>
</evidence>
<dbReference type="AlphaFoldDB" id="A0A0G1VWB2"/>
<comment type="caution">
    <text evidence="2">The sequence shown here is derived from an EMBL/GenBank/DDBJ whole genome shotgun (WGS) entry which is preliminary data.</text>
</comment>
<evidence type="ECO:0000313" key="2">
    <source>
        <dbReference type="EMBL" id="KKW10751.1"/>
    </source>
</evidence>
<gene>
    <name evidence="2" type="ORF">UY48_C0031G0005</name>
</gene>
<protein>
    <submittedName>
        <fullName evidence="2">Uncharacterized protein</fullName>
    </submittedName>
</protein>
<proteinExistence type="predicted"/>
<dbReference type="Proteomes" id="UP000034588">
    <property type="component" value="Unassembled WGS sequence"/>
</dbReference>
<name>A0A0G1VWB2_9BACT</name>
<dbReference type="EMBL" id="LCQD01000031">
    <property type="protein sequence ID" value="KKW10751.1"/>
    <property type="molecule type" value="Genomic_DNA"/>
</dbReference>
<feature type="compositionally biased region" description="Basic and acidic residues" evidence="1">
    <location>
        <begin position="162"/>
        <end position="177"/>
    </location>
</feature>